<feature type="domain" description="Serpin" evidence="5">
    <location>
        <begin position="12"/>
        <end position="429"/>
    </location>
</feature>
<feature type="region of interest" description="Disordered" evidence="3">
    <location>
        <begin position="532"/>
        <end position="555"/>
    </location>
</feature>
<gene>
    <name evidence="6" type="ORF">Rsub_09257</name>
</gene>
<evidence type="ECO:0000256" key="4">
    <source>
        <dbReference type="SAM" id="SignalP"/>
    </source>
</evidence>
<dbReference type="OrthoDB" id="1063785at2759"/>
<comment type="caution">
    <text evidence="6">The sequence shown here is derived from an EMBL/GenBank/DDBJ whole genome shotgun (WGS) entry which is preliminary data.</text>
</comment>
<dbReference type="InterPro" id="IPR023796">
    <property type="entry name" value="Serpin_dom"/>
</dbReference>
<name>A0A2V0P9C3_9CHLO</name>
<dbReference type="Proteomes" id="UP000247498">
    <property type="component" value="Unassembled WGS sequence"/>
</dbReference>
<dbReference type="InParanoid" id="A0A2V0P9C3"/>
<protein>
    <recommendedName>
        <fullName evidence="5">Serpin domain-containing protein</fullName>
    </recommendedName>
</protein>
<reference evidence="6 7" key="1">
    <citation type="journal article" date="2018" name="Sci. Rep.">
        <title>Raphidocelis subcapitata (=Pseudokirchneriella subcapitata) provides an insight into genome evolution and environmental adaptations in the Sphaeropleales.</title>
        <authorList>
            <person name="Suzuki S."/>
            <person name="Yamaguchi H."/>
            <person name="Nakajima N."/>
            <person name="Kawachi M."/>
        </authorList>
    </citation>
    <scope>NUCLEOTIDE SEQUENCE [LARGE SCALE GENOMIC DNA]</scope>
    <source>
        <strain evidence="6 7">NIES-35</strain>
    </source>
</reference>
<dbReference type="InterPro" id="IPR036186">
    <property type="entry name" value="Serpin_sf"/>
</dbReference>
<dbReference type="InterPro" id="IPR000215">
    <property type="entry name" value="Serpin_fam"/>
</dbReference>
<dbReference type="InterPro" id="IPR023795">
    <property type="entry name" value="Serpin_CS"/>
</dbReference>
<dbReference type="GO" id="GO:0005615">
    <property type="term" value="C:extracellular space"/>
    <property type="evidence" value="ECO:0007669"/>
    <property type="project" value="InterPro"/>
</dbReference>
<evidence type="ECO:0000256" key="2">
    <source>
        <dbReference type="RuleBase" id="RU000411"/>
    </source>
</evidence>
<proteinExistence type="inferred from homology"/>
<feature type="region of interest" description="Disordered" evidence="3">
    <location>
        <begin position="468"/>
        <end position="500"/>
    </location>
</feature>
<evidence type="ECO:0000256" key="1">
    <source>
        <dbReference type="ARBA" id="ARBA00009500"/>
    </source>
</evidence>
<dbReference type="Gene3D" id="2.30.39.10">
    <property type="entry name" value="Alpha-1-antitrypsin, domain 1"/>
    <property type="match status" value="2"/>
</dbReference>
<feature type="compositionally biased region" description="Low complexity" evidence="3">
    <location>
        <begin position="481"/>
        <end position="500"/>
    </location>
</feature>
<keyword evidence="4" id="KW-0732">Signal</keyword>
<dbReference type="PANTHER" id="PTHR11461">
    <property type="entry name" value="SERINE PROTEASE INHIBITOR, SERPIN"/>
    <property type="match status" value="1"/>
</dbReference>
<evidence type="ECO:0000313" key="6">
    <source>
        <dbReference type="EMBL" id="GBF96458.1"/>
    </source>
</evidence>
<sequence>MAPVAFTTAFGIALLSLLAGVENPGSTTLISPLSASAALTLALNGAGLPSKTHAQLLKALTQQDLPDAKAGEAALNGELARMMATLPSNSSSSSSAAAGARGKKGAPDSVVVANALWTREGVAVRKAYADSMASMFQAAVREAKSAADVNAWVKATTQGLIPELLSPDTEFDVILANAMYFKGTWNTQFDSQDTQPREFTTHKNEKKEVDTMWHEFGAGEVLYASVPGQYKAVRLPYRSGNFSAVAVLPDSPSGKPEALIKLLGPTAGAAGAAAAPGLLAPLIGGARAAARGGVEGPAPAAAASGAWAPAERLAVGLPRFKLRASMSMSKPLQGLGVVDAFDESRADFSRASAVKGQGFYISDVVQEVVVNVDEEGTEAAAATGVVMLATSAPLVVEPPPEIIFNRPFLFALVHDDTGAPLVLAVVRDPPPAPAKAAAAGAGRGMVGPFAGRGGAAPSGVEAAPAAVSTKPGSVTSQPAAVTSGPTPVSSGPPGVASMPAAVSTKPGGVVSTPAGVTSGLTAVTLGPPGVTSMPAAVTSGPAPSADSLSRRALRP</sequence>
<evidence type="ECO:0000256" key="3">
    <source>
        <dbReference type="SAM" id="MobiDB-lite"/>
    </source>
</evidence>
<dbReference type="Pfam" id="PF00079">
    <property type="entry name" value="Serpin"/>
    <property type="match status" value="2"/>
</dbReference>
<dbReference type="InterPro" id="IPR042185">
    <property type="entry name" value="Serpin_sf_2"/>
</dbReference>
<dbReference type="SMART" id="SM00093">
    <property type="entry name" value="SERPIN"/>
    <property type="match status" value="1"/>
</dbReference>
<evidence type="ECO:0000259" key="5">
    <source>
        <dbReference type="SMART" id="SM00093"/>
    </source>
</evidence>
<dbReference type="Gene3D" id="3.30.497.10">
    <property type="entry name" value="Antithrombin, subunit I, domain 2"/>
    <property type="match status" value="2"/>
</dbReference>
<dbReference type="InterPro" id="IPR042178">
    <property type="entry name" value="Serpin_sf_1"/>
</dbReference>
<feature type="chain" id="PRO_5016074178" description="Serpin domain-containing protein" evidence="4">
    <location>
        <begin position="21"/>
        <end position="555"/>
    </location>
</feature>
<accession>A0A2V0P9C3</accession>
<dbReference type="AlphaFoldDB" id="A0A2V0P9C3"/>
<dbReference type="SUPFAM" id="SSF56574">
    <property type="entry name" value="Serpins"/>
    <property type="match status" value="1"/>
</dbReference>
<dbReference type="GO" id="GO:0004867">
    <property type="term" value="F:serine-type endopeptidase inhibitor activity"/>
    <property type="evidence" value="ECO:0007669"/>
    <property type="project" value="InterPro"/>
</dbReference>
<organism evidence="6 7">
    <name type="scientific">Raphidocelis subcapitata</name>
    <dbReference type="NCBI Taxonomy" id="307507"/>
    <lineage>
        <taxon>Eukaryota</taxon>
        <taxon>Viridiplantae</taxon>
        <taxon>Chlorophyta</taxon>
        <taxon>core chlorophytes</taxon>
        <taxon>Chlorophyceae</taxon>
        <taxon>CS clade</taxon>
        <taxon>Sphaeropleales</taxon>
        <taxon>Selenastraceae</taxon>
        <taxon>Raphidocelis</taxon>
    </lineage>
</organism>
<dbReference type="PANTHER" id="PTHR11461:SF211">
    <property type="entry name" value="GH10112P-RELATED"/>
    <property type="match status" value="1"/>
</dbReference>
<comment type="similarity">
    <text evidence="1 2">Belongs to the serpin family.</text>
</comment>
<evidence type="ECO:0000313" key="7">
    <source>
        <dbReference type="Proteomes" id="UP000247498"/>
    </source>
</evidence>
<dbReference type="EMBL" id="BDRX01000080">
    <property type="protein sequence ID" value="GBF96458.1"/>
    <property type="molecule type" value="Genomic_DNA"/>
</dbReference>
<feature type="signal peptide" evidence="4">
    <location>
        <begin position="1"/>
        <end position="20"/>
    </location>
</feature>
<dbReference type="PROSITE" id="PS00284">
    <property type="entry name" value="SERPIN"/>
    <property type="match status" value="1"/>
</dbReference>
<dbReference type="FunCoup" id="A0A2V0P9C3">
    <property type="interactions" value="343"/>
</dbReference>
<dbReference type="STRING" id="307507.A0A2V0P9C3"/>
<keyword evidence="7" id="KW-1185">Reference proteome</keyword>
<feature type="compositionally biased region" description="Polar residues" evidence="3">
    <location>
        <begin position="470"/>
        <end position="480"/>
    </location>
</feature>